<protein>
    <submittedName>
        <fullName evidence="9">Membrane protein</fullName>
    </submittedName>
</protein>
<feature type="transmembrane region" description="Helical" evidence="7">
    <location>
        <begin position="84"/>
        <end position="103"/>
    </location>
</feature>
<comment type="caution">
    <text evidence="9">The sequence shown here is derived from an EMBL/GenBank/DDBJ whole genome shotgun (WGS) entry which is preliminary data.</text>
</comment>
<feature type="transmembrane region" description="Helical" evidence="7">
    <location>
        <begin position="174"/>
        <end position="196"/>
    </location>
</feature>
<evidence type="ECO:0000313" key="9">
    <source>
        <dbReference type="EMBL" id="GGF91326.1"/>
    </source>
</evidence>
<reference evidence="9" key="1">
    <citation type="journal article" date="2014" name="Int. J. Syst. Evol. Microbiol.">
        <title>Complete genome sequence of Corynebacterium casei LMG S-19264T (=DSM 44701T), isolated from a smear-ripened cheese.</title>
        <authorList>
            <consortium name="US DOE Joint Genome Institute (JGI-PGF)"/>
            <person name="Walter F."/>
            <person name="Albersmeier A."/>
            <person name="Kalinowski J."/>
            <person name="Ruckert C."/>
        </authorList>
    </citation>
    <scope>NUCLEOTIDE SEQUENCE</scope>
    <source>
        <strain evidence="9">CGMCC 1.12987</strain>
    </source>
</reference>
<feature type="region of interest" description="Disordered" evidence="6">
    <location>
        <begin position="1"/>
        <end position="28"/>
    </location>
</feature>
<dbReference type="EMBL" id="BMGR01000002">
    <property type="protein sequence ID" value="GGF91326.1"/>
    <property type="molecule type" value="Genomic_DNA"/>
</dbReference>
<proteinExistence type="predicted"/>
<keyword evidence="10" id="KW-1185">Reference proteome</keyword>
<dbReference type="PIRSF" id="PIRSF006483">
    <property type="entry name" value="Membrane_protein_YitT"/>
    <property type="match status" value="1"/>
</dbReference>
<feature type="domain" description="DUF2179" evidence="8">
    <location>
        <begin position="248"/>
        <end position="302"/>
    </location>
</feature>
<dbReference type="InterPro" id="IPR003740">
    <property type="entry name" value="YitT"/>
</dbReference>
<gene>
    <name evidence="9" type="ORF">GCM10010916_05740</name>
</gene>
<keyword evidence="5 7" id="KW-0472">Membrane</keyword>
<keyword evidence="4 7" id="KW-1133">Transmembrane helix</keyword>
<feature type="transmembrane region" description="Helical" evidence="7">
    <location>
        <begin position="134"/>
        <end position="153"/>
    </location>
</feature>
<dbReference type="AlphaFoldDB" id="A0A917CK39"/>
<dbReference type="PANTHER" id="PTHR33545">
    <property type="entry name" value="UPF0750 MEMBRANE PROTEIN YITT-RELATED"/>
    <property type="match status" value="1"/>
</dbReference>
<dbReference type="InterPro" id="IPR015867">
    <property type="entry name" value="N-reg_PII/ATP_PRibTrfase_C"/>
</dbReference>
<evidence type="ECO:0000259" key="8">
    <source>
        <dbReference type="Pfam" id="PF10035"/>
    </source>
</evidence>
<feature type="transmembrane region" description="Helical" evidence="7">
    <location>
        <begin position="37"/>
        <end position="64"/>
    </location>
</feature>
<dbReference type="Pfam" id="PF10035">
    <property type="entry name" value="DUF2179"/>
    <property type="match status" value="1"/>
</dbReference>
<dbReference type="CDD" id="cd16380">
    <property type="entry name" value="YitT_C"/>
    <property type="match status" value="1"/>
</dbReference>
<evidence type="ECO:0000256" key="4">
    <source>
        <dbReference type="ARBA" id="ARBA00022989"/>
    </source>
</evidence>
<dbReference type="Pfam" id="PF02588">
    <property type="entry name" value="YitT_membrane"/>
    <property type="match status" value="1"/>
</dbReference>
<evidence type="ECO:0000256" key="7">
    <source>
        <dbReference type="SAM" id="Phobius"/>
    </source>
</evidence>
<dbReference type="InterPro" id="IPR019264">
    <property type="entry name" value="DUF2179"/>
</dbReference>
<comment type="subcellular location">
    <subcellularLocation>
        <location evidence="1">Cell membrane</location>
        <topology evidence="1">Multi-pass membrane protein</topology>
    </subcellularLocation>
</comment>
<evidence type="ECO:0000256" key="5">
    <source>
        <dbReference type="ARBA" id="ARBA00023136"/>
    </source>
</evidence>
<accession>A0A917CK39</accession>
<dbReference type="GO" id="GO:0005886">
    <property type="term" value="C:plasma membrane"/>
    <property type="evidence" value="ECO:0007669"/>
    <property type="project" value="UniProtKB-SubCell"/>
</dbReference>
<organism evidence="9 10">
    <name type="scientific">Paenibacillus abyssi</name>
    <dbReference type="NCBI Taxonomy" id="1340531"/>
    <lineage>
        <taxon>Bacteria</taxon>
        <taxon>Bacillati</taxon>
        <taxon>Bacillota</taxon>
        <taxon>Bacilli</taxon>
        <taxon>Bacillales</taxon>
        <taxon>Paenibacillaceae</taxon>
        <taxon>Paenibacillus</taxon>
    </lineage>
</organism>
<evidence type="ECO:0000256" key="3">
    <source>
        <dbReference type="ARBA" id="ARBA00022692"/>
    </source>
</evidence>
<keyword evidence="2" id="KW-1003">Cell membrane</keyword>
<keyword evidence="3 7" id="KW-0812">Transmembrane</keyword>
<feature type="compositionally biased region" description="Basic residues" evidence="6">
    <location>
        <begin position="16"/>
        <end position="25"/>
    </location>
</feature>
<sequence>MEHREKATKDPDPIRTHKKRQRNGRIKQPPNAKQTMFINLFLLMLGSFVIAVSFNLFLLPGGIASGGVSGISILVQRVTGIPPAYTQWALNIPLFIAGLMMLGRRFALQTAIGSILLPLFVLLTADWPSPTHNALLAAIYGGIGVGIGLGLVFRGRGSTGGLDLAAQILHKYTGLRLGLAIACFDGLVIAAAGFIISPENALYALIGLFVTSKTIDVVQTGLLVSKVAFIISDKADLISTTVLNDLDRGLTKLDAHGGYTGEARSVLMVVVGQNEVSKLKLLVKSVDPAAFVIISDTAEVLGEGFKHTE</sequence>
<evidence type="ECO:0000313" key="10">
    <source>
        <dbReference type="Proteomes" id="UP000644756"/>
    </source>
</evidence>
<evidence type="ECO:0000256" key="2">
    <source>
        <dbReference type="ARBA" id="ARBA00022475"/>
    </source>
</evidence>
<feature type="transmembrane region" description="Helical" evidence="7">
    <location>
        <begin position="110"/>
        <end position="128"/>
    </location>
</feature>
<name>A0A917CK39_9BACL</name>
<reference evidence="9" key="2">
    <citation type="submission" date="2020-09" db="EMBL/GenBank/DDBJ databases">
        <authorList>
            <person name="Sun Q."/>
            <person name="Zhou Y."/>
        </authorList>
    </citation>
    <scope>NUCLEOTIDE SEQUENCE</scope>
    <source>
        <strain evidence="9">CGMCC 1.12987</strain>
    </source>
</reference>
<dbReference type="PANTHER" id="PTHR33545:SF9">
    <property type="entry name" value="UPF0750 MEMBRANE PROTEIN YITE"/>
    <property type="match status" value="1"/>
</dbReference>
<feature type="compositionally biased region" description="Basic and acidic residues" evidence="6">
    <location>
        <begin position="1"/>
        <end position="15"/>
    </location>
</feature>
<dbReference type="InterPro" id="IPR051461">
    <property type="entry name" value="UPF0750_membrane"/>
</dbReference>
<dbReference type="Proteomes" id="UP000644756">
    <property type="component" value="Unassembled WGS sequence"/>
</dbReference>
<evidence type="ECO:0000256" key="1">
    <source>
        <dbReference type="ARBA" id="ARBA00004651"/>
    </source>
</evidence>
<evidence type="ECO:0000256" key="6">
    <source>
        <dbReference type="SAM" id="MobiDB-lite"/>
    </source>
</evidence>
<dbReference type="Gene3D" id="3.30.70.120">
    <property type="match status" value="1"/>
</dbReference>